<organism evidence="2 3">
    <name type="scientific">Pseudomonas morbosilactucae</name>
    <dbReference type="NCBI Taxonomy" id="2938197"/>
    <lineage>
        <taxon>Bacteria</taxon>
        <taxon>Pseudomonadati</taxon>
        <taxon>Pseudomonadota</taxon>
        <taxon>Gammaproteobacteria</taxon>
        <taxon>Pseudomonadales</taxon>
        <taxon>Pseudomonadaceae</taxon>
        <taxon>Pseudomonas</taxon>
    </lineage>
</organism>
<dbReference type="InterPro" id="IPR020941">
    <property type="entry name" value="SUFU-like_domain"/>
</dbReference>
<protein>
    <submittedName>
        <fullName evidence="2">Suppressor of fused domain protein</fullName>
    </submittedName>
</protein>
<dbReference type="Proteomes" id="UP001155059">
    <property type="component" value="Unassembled WGS sequence"/>
</dbReference>
<dbReference type="InterPro" id="IPR037181">
    <property type="entry name" value="SUFU_N"/>
</dbReference>
<gene>
    <name evidence="2" type="ORF">M1B34_28835</name>
</gene>
<reference evidence="2 3" key="1">
    <citation type="journal article" date="2022" name="Int. J. Syst. Evol. Microbiol.">
        <title>Pseudomonas aegrilactucae sp. nov. and Pseudomonas morbosilactucae sp. nov., pathogens causing bacterial rot of lettuce in Japan.</title>
        <authorList>
            <person name="Sawada H."/>
            <person name="Fujikawa T."/>
            <person name="Satou M."/>
        </authorList>
    </citation>
    <scope>NUCLEOTIDE SEQUENCE [LARGE SCALE GENOMIC DNA]</scope>
    <source>
        <strain evidence="2 3">MAFF 302030</strain>
    </source>
</reference>
<evidence type="ECO:0000313" key="2">
    <source>
        <dbReference type="EMBL" id="MCK9801565.1"/>
    </source>
</evidence>
<evidence type="ECO:0000259" key="1">
    <source>
        <dbReference type="Pfam" id="PF05076"/>
    </source>
</evidence>
<proteinExistence type="predicted"/>
<dbReference type="RefSeq" id="WP_268266918.1">
    <property type="nucleotide sequence ID" value="NZ_JALQCW010000088.1"/>
</dbReference>
<reference evidence="2 3" key="2">
    <citation type="journal article" date="2023" name="Plant Pathol.">
        <title>Dismantling and reorganizing Pseudomonas marginalis sensu#lato.</title>
        <authorList>
            <person name="Sawada H."/>
            <person name="Fujikawa T."/>
            <person name="Satou M."/>
        </authorList>
    </citation>
    <scope>NUCLEOTIDE SEQUENCE [LARGE SCALE GENOMIC DNA]</scope>
    <source>
        <strain evidence="2 3">MAFF 302030</strain>
    </source>
</reference>
<comment type="caution">
    <text evidence="2">The sequence shown here is derived from an EMBL/GenBank/DDBJ whole genome shotgun (WGS) entry which is preliminary data.</text>
</comment>
<dbReference type="SUPFAM" id="SSF103359">
    <property type="entry name" value="Suppressor of Fused, N-terminal domain"/>
    <property type="match status" value="1"/>
</dbReference>
<dbReference type="EMBL" id="JALQCW010000088">
    <property type="protein sequence ID" value="MCK9801565.1"/>
    <property type="molecule type" value="Genomic_DNA"/>
</dbReference>
<dbReference type="AlphaFoldDB" id="A0A9X1Z5W3"/>
<feature type="domain" description="Suppressor of fused-like" evidence="1">
    <location>
        <begin position="57"/>
        <end position="217"/>
    </location>
</feature>
<dbReference type="Pfam" id="PF05076">
    <property type="entry name" value="SUFU"/>
    <property type="match status" value="1"/>
</dbReference>
<evidence type="ECO:0000313" key="3">
    <source>
        <dbReference type="Proteomes" id="UP001155059"/>
    </source>
</evidence>
<name>A0A9X1Z5W3_9PSED</name>
<sequence>MPHHPDHSWFEAAWAQREEQLYPTLFGALGPGIYPLDGALFSERLGQTDIDPRWLTIGVFESPPNAQRDSWLYVTSGLSNAWHDAQPEPTGASGMGQELLLESREQAPWALSLLRKLAGYQILLDAGRFPEQVPLNAWDRMPMGVAIDGADSLLQTLLFVPAPTFSDSYALLSGHFEFLQVIGLSQGEHAWAKEHEYEPLLQRLLDARAAPVIDPARDSAVKLGAACATPMDYYFFAQVRAMMG</sequence>
<accession>A0A9X1Z5W3</accession>